<dbReference type="UniPathway" id="UPA00333">
    <property type="reaction ID" value="UER00454"/>
</dbReference>
<proteinExistence type="inferred from homology"/>
<dbReference type="InterPro" id="IPR027519">
    <property type="entry name" value="KFase_ver/fungi-typ"/>
</dbReference>
<dbReference type="HAMAP" id="MF_03014">
    <property type="entry name" value="KFase"/>
    <property type="match status" value="1"/>
</dbReference>
<comment type="function">
    <text evidence="3">Catalyzes the hydrolysis of N-formyl-L-kynurenine to L-kynurenine, the second step in the kynurenine pathway of tryptophan degradation. Kynurenine may be further oxidized to nicotinic acid, NAD(H) and NADP(H). Required for elimination of toxic metabolites.</text>
</comment>
<feature type="short sequence motif" description="HGGXW" evidence="3">
    <location>
        <begin position="77"/>
        <end position="81"/>
    </location>
</feature>
<dbReference type="RefSeq" id="XP_014547193.1">
    <property type="nucleotide sequence ID" value="XM_014691707.1"/>
</dbReference>
<dbReference type="OrthoDB" id="420264at2759"/>
<comment type="subunit">
    <text evidence="3">Homodimer.</text>
</comment>
<keyword evidence="2 3" id="KW-0823">Tryptophan catabolism</keyword>
<dbReference type="PANTHER" id="PTHR48081:SF33">
    <property type="entry name" value="KYNURENINE FORMAMIDASE"/>
    <property type="match status" value="1"/>
</dbReference>
<comment type="catalytic activity">
    <reaction evidence="3">
        <text>N-formyl-L-kynurenine + H2O = L-kynurenine + formate + H(+)</text>
        <dbReference type="Rhea" id="RHEA:13009"/>
        <dbReference type="ChEBI" id="CHEBI:15377"/>
        <dbReference type="ChEBI" id="CHEBI:15378"/>
        <dbReference type="ChEBI" id="CHEBI:15740"/>
        <dbReference type="ChEBI" id="CHEBI:57959"/>
        <dbReference type="ChEBI" id="CHEBI:58629"/>
        <dbReference type="EC" id="3.5.1.9"/>
    </reaction>
</comment>
<comment type="similarity">
    <text evidence="3">Belongs to the kynurenine formamidase family.</text>
</comment>
<dbReference type="Gene3D" id="3.40.50.1820">
    <property type="entry name" value="alpha/beta hydrolase"/>
    <property type="match status" value="1"/>
</dbReference>
<dbReference type="InterPro" id="IPR050300">
    <property type="entry name" value="GDXG_lipolytic_enzyme"/>
</dbReference>
<evidence type="ECO:0000313" key="4">
    <source>
        <dbReference type="EMBL" id="QLI66798.1"/>
    </source>
</evidence>
<gene>
    <name evidence="4" type="primary">BNA7</name>
    <name evidence="4" type="ORF">G6M90_00g038350</name>
</gene>
<feature type="active site" evidence="3">
    <location>
        <position position="307"/>
    </location>
</feature>
<name>A0A7D5UU13_9HYPO</name>
<comment type="domain">
    <text evidence="3">The main chain amide nitrogen atoms of the second glycine and its adjacent residue in the HGGXW motif define the oxyanion hole, and stabilize the oxyanion that forms during the nucleophilic attack by the catalytic serine during substrate cleavage.</text>
</comment>
<protein>
    <recommendedName>
        <fullName evidence="3">Kynurenine formamidase</fullName>
        <shortName evidence="3">KFA</shortName>
        <shortName evidence="3">KFase</shortName>
        <ecNumber evidence="3">3.5.1.9</ecNumber>
    </recommendedName>
    <alternativeName>
        <fullName evidence="3">Arylformamidase</fullName>
    </alternativeName>
    <alternativeName>
        <fullName evidence="3">N-formylkynurenine formamidase</fullName>
        <shortName evidence="3">FKF</shortName>
    </alternativeName>
</protein>
<keyword evidence="5" id="KW-1185">Reference proteome</keyword>
<dbReference type="PANTHER" id="PTHR48081">
    <property type="entry name" value="AB HYDROLASE SUPERFAMILY PROTEIN C4A8.06C"/>
    <property type="match status" value="1"/>
</dbReference>
<reference evidence="4 5" key="1">
    <citation type="submission" date="2020-07" db="EMBL/GenBank/DDBJ databases">
        <title>Telomere length de novo assembly of all 7 chromosomes of the fungus, Metarhizium brunneum, using a novel assembly pipeline.</title>
        <authorList>
            <person name="Saud z."/>
            <person name="Kortsinoglou A."/>
            <person name="Kouvelis V.N."/>
            <person name="Butt T.M."/>
        </authorList>
    </citation>
    <scope>NUCLEOTIDE SEQUENCE [LARGE SCALE GENOMIC DNA]</scope>
    <source>
        <strain evidence="4 5">4556</strain>
    </source>
</reference>
<dbReference type="AlphaFoldDB" id="A0A7D5UU13"/>
<dbReference type="Proteomes" id="UP000510686">
    <property type="component" value="Chromosome 2"/>
</dbReference>
<dbReference type="GO" id="GO:0019441">
    <property type="term" value="P:L-tryptophan catabolic process to kynurenine"/>
    <property type="evidence" value="ECO:0007669"/>
    <property type="project" value="UniProtKB-UniRule"/>
</dbReference>
<dbReference type="KEGG" id="mbrn:26239756"/>
<dbReference type="EC" id="3.5.1.9" evidence="3"/>
<comment type="pathway">
    <text evidence="3">Amino-acid degradation; L-tryptophan degradation via kynurenine pathway; L-kynurenine from L-tryptophan: step 2/2.</text>
</comment>
<dbReference type="SUPFAM" id="SSF53474">
    <property type="entry name" value="alpha/beta-Hydrolases"/>
    <property type="match status" value="1"/>
</dbReference>
<evidence type="ECO:0000256" key="2">
    <source>
        <dbReference type="ARBA" id="ARBA00023079"/>
    </source>
</evidence>
<keyword evidence="1 3" id="KW-0378">Hydrolase</keyword>
<organism evidence="4 5">
    <name type="scientific">Metarhizium brunneum</name>
    <dbReference type="NCBI Taxonomy" id="500148"/>
    <lineage>
        <taxon>Eukaryota</taxon>
        <taxon>Fungi</taxon>
        <taxon>Dikarya</taxon>
        <taxon>Ascomycota</taxon>
        <taxon>Pezizomycotina</taxon>
        <taxon>Sordariomycetes</taxon>
        <taxon>Hypocreomycetidae</taxon>
        <taxon>Hypocreales</taxon>
        <taxon>Clavicipitaceae</taxon>
        <taxon>Metarhizium</taxon>
    </lineage>
</organism>
<dbReference type="EMBL" id="CP058933">
    <property type="protein sequence ID" value="QLI66798.1"/>
    <property type="molecule type" value="Genomic_DNA"/>
</dbReference>
<evidence type="ECO:0000313" key="5">
    <source>
        <dbReference type="Proteomes" id="UP000510686"/>
    </source>
</evidence>
<dbReference type="GO" id="GO:0004061">
    <property type="term" value="F:arylformamidase activity"/>
    <property type="evidence" value="ECO:0007669"/>
    <property type="project" value="UniProtKB-UniRule"/>
</dbReference>
<dbReference type="GO" id="GO:0034354">
    <property type="term" value="P:'de novo' NAD+ biosynthetic process from L-tryptophan"/>
    <property type="evidence" value="ECO:0007669"/>
    <property type="project" value="UniProtKB-UniRule"/>
</dbReference>
<evidence type="ECO:0000256" key="3">
    <source>
        <dbReference type="HAMAP-Rule" id="MF_03014"/>
    </source>
</evidence>
<accession>A0A7D5UU13</accession>
<feature type="active site" description="Nucleophile" evidence="3">
    <location>
        <position position="171"/>
    </location>
</feature>
<feature type="active site" evidence="3">
    <location>
        <position position="273"/>
    </location>
</feature>
<dbReference type="GeneID" id="26239756"/>
<dbReference type="InterPro" id="IPR029058">
    <property type="entry name" value="AB_hydrolase_fold"/>
</dbReference>
<sequence length="330" mass="36616">MPMADIHHSWSSTPWQRQHHLAVPMLHKSRVPYTRPSNSLQHVHVWVPTKYAPDEPRAPSPSWLPPPDTTLWIVYIHGGAWRDPLDTADNLAPALKSLSPAWLASREAPVAFASVSYSLSPYPQHATHPSAPSDPSRNATHPRHILDVLSAIAYLQSAAGFGSNYILAGHSCGATLAFQAVVNPARWGVDPDRAPVQAPRVVVGLNGLYDMPKMVARPGHGYRQHREVYEQFTRGAFGDDERVWRAVSPVYIEDWAREWPGGRHALLVQSREDTLVPFSEAEALEASLLKSKGERLSVELVEGRGDHYDIWKQGTLLAEMLTRAIDVSGL</sequence>
<evidence type="ECO:0000256" key="1">
    <source>
        <dbReference type="ARBA" id="ARBA00022801"/>
    </source>
</evidence>